<keyword evidence="6" id="KW-1185">Reference proteome</keyword>
<dbReference type="EMBL" id="JBHLUD010000016">
    <property type="protein sequence ID" value="MFC0548492.1"/>
    <property type="molecule type" value="Genomic_DNA"/>
</dbReference>
<dbReference type="SUPFAM" id="SSF52540">
    <property type="entry name" value="P-loop containing nucleoside triphosphate hydrolases"/>
    <property type="match status" value="1"/>
</dbReference>
<proteinExistence type="predicted"/>
<dbReference type="CDD" id="cd03230">
    <property type="entry name" value="ABC_DR_subfamily_A"/>
    <property type="match status" value="1"/>
</dbReference>
<evidence type="ECO:0000313" key="5">
    <source>
        <dbReference type="EMBL" id="MFC0548492.1"/>
    </source>
</evidence>
<gene>
    <name evidence="5" type="ORF">ACFFH7_43785</name>
</gene>
<dbReference type="SMART" id="SM00382">
    <property type="entry name" value="AAA"/>
    <property type="match status" value="1"/>
</dbReference>
<dbReference type="InterPro" id="IPR051782">
    <property type="entry name" value="ABC_Transporter_VariousFunc"/>
</dbReference>
<dbReference type="PANTHER" id="PTHR42939:SF1">
    <property type="entry name" value="ABC TRANSPORTER ATP-BINDING PROTEIN ALBC-RELATED"/>
    <property type="match status" value="1"/>
</dbReference>
<dbReference type="Pfam" id="PF00005">
    <property type="entry name" value="ABC_tran"/>
    <property type="match status" value="1"/>
</dbReference>
<keyword evidence="1" id="KW-0813">Transport</keyword>
<organism evidence="5 6">
    <name type="scientific">Kutzneria chonburiensis</name>
    <dbReference type="NCBI Taxonomy" id="1483604"/>
    <lineage>
        <taxon>Bacteria</taxon>
        <taxon>Bacillati</taxon>
        <taxon>Actinomycetota</taxon>
        <taxon>Actinomycetes</taxon>
        <taxon>Pseudonocardiales</taxon>
        <taxon>Pseudonocardiaceae</taxon>
        <taxon>Kutzneria</taxon>
    </lineage>
</organism>
<keyword evidence="3 5" id="KW-0067">ATP-binding</keyword>
<dbReference type="Gene3D" id="3.40.50.300">
    <property type="entry name" value="P-loop containing nucleotide triphosphate hydrolases"/>
    <property type="match status" value="1"/>
</dbReference>
<evidence type="ECO:0000256" key="3">
    <source>
        <dbReference type="ARBA" id="ARBA00022840"/>
    </source>
</evidence>
<dbReference type="PANTHER" id="PTHR42939">
    <property type="entry name" value="ABC TRANSPORTER ATP-BINDING PROTEIN ALBC-RELATED"/>
    <property type="match status" value="1"/>
</dbReference>
<comment type="caution">
    <text evidence="5">The sequence shown here is derived from an EMBL/GenBank/DDBJ whole genome shotgun (WGS) entry which is preliminary data.</text>
</comment>
<dbReference type="InterPro" id="IPR003439">
    <property type="entry name" value="ABC_transporter-like_ATP-bd"/>
</dbReference>
<evidence type="ECO:0000313" key="6">
    <source>
        <dbReference type="Proteomes" id="UP001589810"/>
    </source>
</evidence>
<dbReference type="Proteomes" id="UP001589810">
    <property type="component" value="Unassembled WGS sequence"/>
</dbReference>
<dbReference type="PROSITE" id="PS50893">
    <property type="entry name" value="ABC_TRANSPORTER_2"/>
    <property type="match status" value="1"/>
</dbReference>
<sequence>MTVAALSAEGLSRSFGRVQALADCTFALPEGRVIALVGPNGAGKSTLLSLAAGLIRPTAGAIAVHGTPIRGRMHPDVAYLAQNRPLYPDFTVREVIRAVAGMNERWSQSRVEEVLDMLAGVDRSAKVRTLSAGARTQVAIALALGRLPRVLMLDEPLSDLDPLARDETLRIVMTEVADRGTTVLMSSHLLSDLSEVCDHLLLVVAGQVRLAGDVEDVLAAHRVLVGPRDQESAVTGSVISASRTERQATLLVRDAEPAPPGWLADQPDLETLVVGYLRAARHVQATSQPV</sequence>
<reference evidence="5 6" key="1">
    <citation type="submission" date="2024-09" db="EMBL/GenBank/DDBJ databases">
        <authorList>
            <person name="Sun Q."/>
            <person name="Mori K."/>
        </authorList>
    </citation>
    <scope>NUCLEOTIDE SEQUENCE [LARGE SCALE GENOMIC DNA]</scope>
    <source>
        <strain evidence="5 6">TBRC 1432</strain>
    </source>
</reference>
<evidence type="ECO:0000259" key="4">
    <source>
        <dbReference type="PROSITE" id="PS50893"/>
    </source>
</evidence>
<evidence type="ECO:0000256" key="1">
    <source>
        <dbReference type="ARBA" id="ARBA00022448"/>
    </source>
</evidence>
<keyword evidence="2" id="KW-0547">Nucleotide-binding</keyword>
<protein>
    <submittedName>
        <fullName evidence="5">ABC transporter ATP-binding protein</fullName>
    </submittedName>
</protein>
<name>A0ABV6N7Q7_9PSEU</name>
<dbReference type="GO" id="GO:0005524">
    <property type="term" value="F:ATP binding"/>
    <property type="evidence" value="ECO:0007669"/>
    <property type="project" value="UniProtKB-KW"/>
</dbReference>
<accession>A0ABV6N7Q7</accession>
<dbReference type="RefSeq" id="WP_273943907.1">
    <property type="nucleotide sequence ID" value="NZ_CP097263.1"/>
</dbReference>
<evidence type="ECO:0000256" key="2">
    <source>
        <dbReference type="ARBA" id="ARBA00022741"/>
    </source>
</evidence>
<dbReference type="InterPro" id="IPR003593">
    <property type="entry name" value="AAA+_ATPase"/>
</dbReference>
<feature type="domain" description="ABC transporter" evidence="4">
    <location>
        <begin position="6"/>
        <end position="230"/>
    </location>
</feature>
<dbReference type="InterPro" id="IPR027417">
    <property type="entry name" value="P-loop_NTPase"/>
</dbReference>